<accession>A0AAD8Y6A4</accession>
<organism evidence="2 3">
    <name type="scientific">Skeletonema marinoi</name>
    <dbReference type="NCBI Taxonomy" id="267567"/>
    <lineage>
        <taxon>Eukaryota</taxon>
        <taxon>Sar</taxon>
        <taxon>Stramenopiles</taxon>
        <taxon>Ochrophyta</taxon>
        <taxon>Bacillariophyta</taxon>
        <taxon>Coscinodiscophyceae</taxon>
        <taxon>Thalassiosirophycidae</taxon>
        <taxon>Thalassiosirales</taxon>
        <taxon>Skeletonemataceae</taxon>
        <taxon>Skeletonema</taxon>
        <taxon>Skeletonema marinoi-dohrnii complex</taxon>
    </lineage>
</organism>
<dbReference type="Proteomes" id="UP001224775">
    <property type="component" value="Unassembled WGS sequence"/>
</dbReference>
<feature type="transmembrane region" description="Helical" evidence="1">
    <location>
        <begin position="176"/>
        <end position="194"/>
    </location>
</feature>
<protein>
    <submittedName>
        <fullName evidence="2">Uncharacterized protein</fullName>
    </submittedName>
</protein>
<evidence type="ECO:0000313" key="2">
    <source>
        <dbReference type="EMBL" id="KAK1740453.1"/>
    </source>
</evidence>
<evidence type="ECO:0000313" key="3">
    <source>
        <dbReference type="Proteomes" id="UP001224775"/>
    </source>
</evidence>
<gene>
    <name evidence="2" type="ORF">QTG54_008548</name>
</gene>
<evidence type="ECO:0000256" key="1">
    <source>
        <dbReference type="SAM" id="Phobius"/>
    </source>
</evidence>
<keyword evidence="1" id="KW-1133">Transmembrane helix</keyword>
<keyword evidence="1" id="KW-0812">Transmembrane</keyword>
<proteinExistence type="predicted"/>
<reference evidence="2" key="1">
    <citation type="submission" date="2023-06" db="EMBL/GenBank/DDBJ databases">
        <title>Survivors Of The Sea: Transcriptome response of Skeletonema marinoi to long-term dormancy.</title>
        <authorList>
            <person name="Pinder M.I.M."/>
            <person name="Kourtchenko O."/>
            <person name="Robertson E.K."/>
            <person name="Larsson T."/>
            <person name="Maumus F."/>
            <person name="Osuna-Cruz C.M."/>
            <person name="Vancaester E."/>
            <person name="Stenow R."/>
            <person name="Vandepoele K."/>
            <person name="Ploug H."/>
            <person name="Bruchert V."/>
            <person name="Godhe A."/>
            <person name="Topel M."/>
        </authorList>
    </citation>
    <scope>NUCLEOTIDE SEQUENCE</scope>
    <source>
        <strain evidence="2">R05AC</strain>
    </source>
</reference>
<dbReference type="EMBL" id="JATAAI010000015">
    <property type="protein sequence ID" value="KAK1740453.1"/>
    <property type="molecule type" value="Genomic_DNA"/>
</dbReference>
<keyword evidence="3" id="KW-1185">Reference proteome</keyword>
<comment type="caution">
    <text evidence="2">The sequence shown here is derived from an EMBL/GenBank/DDBJ whole genome shotgun (WGS) entry which is preliminary data.</text>
</comment>
<dbReference type="AlphaFoldDB" id="A0AAD8Y6A4"/>
<keyword evidence="1" id="KW-0472">Membrane</keyword>
<name>A0AAD8Y6A4_9STRA</name>
<sequence length="220" mass="24358">MTTTLPRKLAIYYIATMVALNTPSTMMMMTALLIVCCSFATTSAFQTISSPTTLRRSSLLNMAAKAKGGGPRFDKTTEKWIVTDPATQGPEAGYDLIGSLYRAGPVPFIQRVINAEQYEQAVLKYMAAEGCDRKEAQGNMDAYFENPQDWAYQKMQEQNGAAKKDYANANMDPKQIALSTIWAGVVFWFAYYLVTGLAEGKWGKAEGTDLLHGNLWTLPF</sequence>